<evidence type="ECO:0000313" key="10">
    <source>
        <dbReference type="EMBL" id="CAC5380544.1"/>
    </source>
</evidence>
<dbReference type="InterPro" id="IPR043159">
    <property type="entry name" value="Lectin_gal-bd_sf"/>
</dbReference>
<evidence type="ECO:0000256" key="3">
    <source>
        <dbReference type="ARBA" id="ARBA00022737"/>
    </source>
</evidence>
<feature type="disulfide bond" evidence="6">
    <location>
        <begin position="448"/>
        <end position="457"/>
    </location>
</feature>
<feature type="domain" description="SUEL-type lectin" evidence="9">
    <location>
        <begin position="29"/>
        <end position="115"/>
    </location>
</feature>
<dbReference type="PROSITE" id="PS01187">
    <property type="entry name" value="EGF_CA"/>
    <property type="match status" value="3"/>
</dbReference>
<feature type="domain" description="EGF-like" evidence="8">
    <location>
        <begin position="460"/>
        <end position="496"/>
    </location>
</feature>
<evidence type="ECO:0000256" key="1">
    <source>
        <dbReference type="ARBA" id="ARBA00022536"/>
    </source>
</evidence>
<dbReference type="AlphaFoldDB" id="A0A6J8BCF6"/>
<dbReference type="FunFam" id="2.10.25.10:FF:000031">
    <property type="entry name" value="neurogenic locus notch homolog protein 3"/>
    <property type="match status" value="1"/>
</dbReference>
<keyword evidence="2 7" id="KW-0732">Signal</keyword>
<dbReference type="InterPro" id="IPR009030">
    <property type="entry name" value="Growth_fac_rcpt_cys_sf"/>
</dbReference>
<dbReference type="InterPro" id="IPR018097">
    <property type="entry name" value="EGF_Ca-bd_CS"/>
</dbReference>
<dbReference type="SUPFAM" id="SSF57196">
    <property type="entry name" value="EGF/Laminin"/>
    <property type="match status" value="3"/>
</dbReference>
<feature type="disulfide bond" evidence="6">
    <location>
        <begin position="410"/>
        <end position="419"/>
    </location>
</feature>
<dbReference type="InterPro" id="IPR001881">
    <property type="entry name" value="EGF-like_Ca-bd_dom"/>
</dbReference>
<feature type="domain" description="SUEL-type lectin" evidence="9">
    <location>
        <begin position="218"/>
        <end position="305"/>
    </location>
</feature>
<dbReference type="SUPFAM" id="SSF57184">
    <property type="entry name" value="Growth factor receptor domain"/>
    <property type="match status" value="1"/>
</dbReference>
<reference evidence="10 11" key="1">
    <citation type="submission" date="2020-06" db="EMBL/GenBank/DDBJ databases">
        <authorList>
            <person name="Li R."/>
            <person name="Bekaert M."/>
        </authorList>
    </citation>
    <scope>NUCLEOTIDE SEQUENCE [LARGE SCALE GENOMIC DNA]</scope>
    <source>
        <strain evidence="11">wild</strain>
    </source>
</reference>
<dbReference type="Pfam" id="PF00008">
    <property type="entry name" value="EGF"/>
    <property type="match status" value="4"/>
</dbReference>
<evidence type="ECO:0000256" key="5">
    <source>
        <dbReference type="ARBA" id="ARBA00023180"/>
    </source>
</evidence>
<evidence type="ECO:0000256" key="7">
    <source>
        <dbReference type="SAM" id="SignalP"/>
    </source>
</evidence>
<dbReference type="GO" id="GO:0005509">
    <property type="term" value="F:calcium ion binding"/>
    <property type="evidence" value="ECO:0007669"/>
    <property type="project" value="InterPro"/>
</dbReference>
<dbReference type="CDD" id="cd00054">
    <property type="entry name" value="EGF_CA"/>
    <property type="match status" value="5"/>
</dbReference>
<name>A0A6J8BCF6_MYTCO</name>
<dbReference type="PANTHER" id="PTHR46780">
    <property type="entry name" value="PROTEIN EVA-1"/>
    <property type="match status" value="1"/>
</dbReference>
<dbReference type="PROSITE" id="PS00010">
    <property type="entry name" value="ASX_HYDROXYL"/>
    <property type="match status" value="3"/>
</dbReference>
<dbReference type="PROSITE" id="PS50228">
    <property type="entry name" value="SUEL_LECTIN"/>
    <property type="match status" value="4"/>
</dbReference>
<evidence type="ECO:0000256" key="2">
    <source>
        <dbReference type="ARBA" id="ARBA00022729"/>
    </source>
</evidence>
<keyword evidence="3" id="KW-0677">Repeat</keyword>
<feature type="domain" description="EGF-like" evidence="8">
    <location>
        <begin position="345"/>
        <end position="381"/>
    </location>
</feature>
<dbReference type="Gene3D" id="2.60.120.740">
    <property type="match status" value="4"/>
</dbReference>
<dbReference type="OrthoDB" id="6040416at2759"/>
<dbReference type="SMART" id="SM00181">
    <property type="entry name" value="EGF"/>
    <property type="match status" value="5"/>
</dbReference>
<dbReference type="PROSITE" id="PS00022">
    <property type="entry name" value="EGF_1"/>
    <property type="match status" value="5"/>
</dbReference>
<dbReference type="SMART" id="SM00179">
    <property type="entry name" value="EGF_CA"/>
    <property type="match status" value="5"/>
</dbReference>
<dbReference type="GO" id="GO:0030246">
    <property type="term" value="F:carbohydrate binding"/>
    <property type="evidence" value="ECO:0007669"/>
    <property type="project" value="InterPro"/>
</dbReference>
<protein>
    <submittedName>
        <fullName evidence="10">Uncharacterized protein</fullName>
    </submittedName>
</protein>
<comment type="caution">
    <text evidence="6">Lacks conserved residue(s) required for the propagation of feature annotation.</text>
</comment>
<dbReference type="PRINTS" id="PR00010">
    <property type="entry name" value="EGFBLOOD"/>
</dbReference>
<gene>
    <name evidence="10" type="ORF">MCOR_16478</name>
</gene>
<keyword evidence="4 6" id="KW-1015">Disulfide bond</keyword>
<feature type="disulfide bond" evidence="6">
    <location>
        <begin position="333"/>
        <end position="342"/>
    </location>
</feature>
<dbReference type="InterPro" id="IPR000922">
    <property type="entry name" value="Lectin_gal-bd_dom"/>
</dbReference>
<keyword evidence="11" id="KW-1185">Reference proteome</keyword>
<feature type="domain" description="SUEL-type lectin" evidence="9">
    <location>
        <begin position="123"/>
        <end position="209"/>
    </location>
</feature>
<proteinExistence type="predicted"/>
<feature type="disulfide bond" evidence="6">
    <location>
        <begin position="371"/>
        <end position="380"/>
    </location>
</feature>
<dbReference type="Pfam" id="PF02140">
    <property type="entry name" value="SUEL_Lectin"/>
    <property type="match status" value="4"/>
</dbReference>
<feature type="signal peptide" evidence="7">
    <location>
        <begin position="1"/>
        <end position="21"/>
    </location>
</feature>
<dbReference type="PROSITE" id="PS50026">
    <property type="entry name" value="EGF_3"/>
    <property type="match status" value="5"/>
</dbReference>
<dbReference type="InterPro" id="IPR000742">
    <property type="entry name" value="EGF"/>
</dbReference>
<feature type="domain" description="EGF-like" evidence="8">
    <location>
        <begin position="307"/>
        <end position="343"/>
    </location>
</feature>
<dbReference type="PROSITE" id="PS01186">
    <property type="entry name" value="EGF_2"/>
    <property type="match status" value="4"/>
</dbReference>
<evidence type="ECO:0000256" key="6">
    <source>
        <dbReference type="PROSITE-ProRule" id="PRU00076"/>
    </source>
</evidence>
<keyword evidence="5" id="KW-0325">Glycoprotein</keyword>
<sequence length="620" mass="67466">MDAKYIIIVLFFVFVIVTGQAVTEKSIFICENFQKVIKCPGKQIKINYAFFGRANEVTCSNSMTNSLSCTTSDVFAKVLGMCYGKESCELTAKTAIFGDQCPKTSKYLQVDYQCEAIPRNLIICEGYKHSLRCPHQQIEIESAYFGRSNTVTCSDEHNQSISCSAKGVKRELERVCQGKESCDVTADAKIFGDPCEGTSKYLSIDYKCIDLPGKTVVICEGFIKNIRCQDNQHLYVHRAFYGRYNSVTCSDSRAKQISCSMQDVIVAISHWCNGEKECTLGASNRTFGDPCPQTSKYLSLQYSCQDNRNSCTASRCQHGGTCINHGKSSTCACTTGFTGSFCQTDINECELSPCMHGGRCIDGIGSYSCTCIPGFTGVRCEKDDTNPCTASRCQHGGSCINHGTSSTCSCTTGFTGSVCQTEINECEFNPCMHGGRCIDGIGSYSCMCTAGFTGVRCEKDVNDCKFSPCMNGGTCIDGIDSYSCRCKADFTGVRCEKGIPGIGNGISNNDVNAIKDLRKEFDKGGKRVTLCQGSEKTFGCPNSTRILITDAKYGRSTTNACPDTPRKASSCETDISKEMANICNNQPTCNGRIFQQQLSAAANNPCLGTVPYVTLTYVCK</sequence>
<evidence type="ECO:0000313" key="11">
    <source>
        <dbReference type="Proteomes" id="UP000507470"/>
    </source>
</evidence>
<organism evidence="10 11">
    <name type="scientific">Mytilus coruscus</name>
    <name type="common">Sea mussel</name>
    <dbReference type="NCBI Taxonomy" id="42192"/>
    <lineage>
        <taxon>Eukaryota</taxon>
        <taxon>Metazoa</taxon>
        <taxon>Spiralia</taxon>
        <taxon>Lophotrochozoa</taxon>
        <taxon>Mollusca</taxon>
        <taxon>Bivalvia</taxon>
        <taxon>Autobranchia</taxon>
        <taxon>Pteriomorphia</taxon>
        <taxon>Mytilida</taxon>
        <taxon>Mytiloidea</taxon>
        <taxon>Mytilidae</taxon>
        <taxon>Mytilinae</taxon>
        <taxon>Mytilus</taxon>
    </lineage>
</organism>
<dbReference type="InterPro" id="IPR000152">
    <property type="entry name" value="EGF-type_Asp/Asn_hydroxyl_site"/>
</dbReference>
<feature type="domain" description="SUEL-type lectin" evidence="9">
    <location>
        <begin position="530"/>
        <end position="620"/>
    </location>
</feature>
<accession>A0A6J8BCF6</accession>
<dbReference type="Proteomes" id="UP000507470">
    <property type="component" value="Unassembled WGS sequence"/>
</dbReference>
<dbReference type="InterPro" id="IPR013032">
    <property type="entry name" value="EGF-like_CS"/>
</dbReference>
<keyword evidence="1 6" id="KW-0245">EGF-like domain</keyword>
<dbReference type="FunFam" id="2.10.25.10:FF:000004">
    <property type="entry name" value="Neurogenic locus notch 1"/>
    <property type="match status" value="2"/>
</dbReference>
<evidence type="ECO:0000259" key="9">
    <source>
        <dbReference type="PROSITE" id="PS50228"/>
    </source>
</evidence>
<dbReference type="Gene3D" id="2.10.25.10">
    <property type="entry name" value="Laminin"/>
    <property type="match status" value="5"/>
</dbReference>
<feature type="domain" description="EGF-like" evidence="8">
    <location>
        <begin position="422"/>
        <end position="458"/>
    </location>
</feature>
<dbReference type="Pfam" id="PF12661">
    <property type="entry name" value="hEGF"/>
    <property type="match status" value="1"/>
</dbReference>
<dbReference type="EMBL" id="CACVKT020002890">
    <property type="protein sequence ID" value="CAC5380544.1"/>
    <property type="molecule type" value="Genomic_DNA"/>
</dbReference>
<feature type="disulfide bond" evidence="6">
    <location>
        <begin position="486"/>
        <end position="495"/>
    </location>
</feature>
<feature type="chain" id="PRO_5026900969" evidence="7">
    <location>
        <begin position="22"/>
        <end position="620"/>
    </location>
</feature>
<feature type="domain" description="EGF-like" evidence="8">
    <location>
        <begin position="384"/>
        <end position="420"/>
    </location>
</feature>
<evidence type="ECO:0000256" key="4">
    <source>
        <dbReference type="ARBA" id="ARBA00023157"/>
    </source>
</evidence>
<evidence type="ECO:0000259" key="8">
    <source>
        <dbReference type="PROSITE" id="PS50026"/>
    </source>
</evidence>